<name>X1A372_9ZZZZ</name>
<evidence type="ECO:0000313" key="1">
    <source>
        <dbReference type="EMBL" id="GAG67243.1"/>
    </source>
</evidence>
<protein>
    <submittedName>
        <fullName evidence="1">Uncharacterized protein</fullName>
    </submittedName>
</protein>
<sequence length="65" mass="7339">MPGLKIYNEWHINKETVDFLVDVMINKKIDWSRIFAIKEQKVNLSNIRLEGLILDIGGGGQGVIG</sequence>
<feature type="non-terminal residue" evidence="1">
    <location>
        <position position="65"/>
    </location>
</feature>
<accession>X1A372</accession>
<dbReference type="EMBL" id="BART01004164">
    <property type="protein sequence ID" value="GAG67243.1"/>
    <property type="molecule type" value="Genomic_DNA"/>
</dbReference>
<organism evidence="1">
    <name type="scientific">marine sediment metagenome</name>
    <dbReference type="NCBI Taxonomy" id="412755"/>
    <lineage>
        <taxon>unclassified sequences</taxon>
        <taxon>metagenomes</taxon>
        <taxon>ecological metagenomes</taxon>
    </lineage>
</organism>
<comment type="caution">
    <text evidence="1">The sequence shown here is derived from an EMBL/GenBank/DDBJ whole genome shotgun (WGS) entry which is preliminary data.</text>
</comment>
<reference evidence="1" key="1">
    <citation type="journal article" date="2014" name="Front. Microbiol.">
        <title>High frequency of phylogenetically diverse reductive dehalogenase-homologous genes in deep subseafloor sedimentary metagenomes.</title>
        <authorList>
            <person name="Kawai M."/>
            <person name="Futagami T."/>
            <person name="Toyoda A."/>
            <person name="Takaki Y."/>
            <person name="Nishi S."/>
            <person name="Hori S."/>
            <person name="Arai W."/>
            <person name="Tsubouchi T."/>
            <person name="Morono Y."/>
            <person name="Uchiyama I."/>
            <person name="Ito T."/>
            <person name="Fujiyama A."/>
            <person name="Inagaki F."/>
            <person name="Takami H."/>
        </authorList>
    </citation>
    <scope>NUCLEOTIDE SEQUENCE</scope>
    <source>
        <strain evidence="1">Expedition CK06-06</strain>
    </source>
</reference>
<dbReference type="AlphaFoldDB" id="X1A372"/>
<proteinExistence type="predicted"/>
<gene>
    <name evidence="1" type="ORF">S01H4_10712</name>
</gene>